<comment type="caution">
    <text evidence="2">The sequence shown here is derived from an EMBL/GenBank/DDBJ whole genome shotgun (WGS) entry which is preliminary data.</text>
</comment>
<dbReference type="AlphaFoldDB" id="A0A511IZ90"/>
<feature type="transmembrane region" description="Helical" evidence="1">
    <location>
        <begin position="243"/>
        <end position="261"/>
    </location>
</feature>
<accession>A0A511IZ90</accession>
<evidence type="ECO:0000313" key="3">
    <source>
        <dbReference type="Proteomes" id="UP000321830"/>
    </source>
</evidence>
<feature type="transmembrane region" description="Helical" evidence="1">
    <location>
        <begin position="170"/>
        <end position="203"/>
    </location>
</feature>
<evidence type="ECO:0008006" key="4">
    <source>
        <dbReference type="Google" id="ProtNLM"/>
    </source>
</evidence>
<dbReference type="EMBL" id="BJWF01000003">
    <property type="protein sequence ID" value="GEL91090.1"/>
    <property type="molecule type" value="Genomic_DNA"/>
</dbReference>
<dbReference type="Proteomes" id="UP000321830">
    <property type="component" value="Unassembled WGS sequence"/>
</dbReference>
<feature type="transmembrane region" description="Helical" evidence="1">
    <location>
        <begin position="215"/>
        <end position="237"/>
    </location>
</feature>
<evidence type="ECO:0000256" key="1">
    <source>
        <dbReference type="SAM" id="Phobius"/>
    </source>
</evidence>
<evidence type="ECO:0000313" key="2">
    <source>
        <dbReference type="EMBL" id="GEL91090.1"/>
    </source>
</evidence>
<keyword evidence="1" id="KW-1133">Transmembrane helix</keyword>
<protein>
    <recommendedName>
        <fullName evidence="4">DUF1189 domain-containing protein</fullName>
    </recommendedName>
</protein>
<organism evidence="2 3">
    <name type="scientific">Enterococcus villorum</name>
    <dbReference type="NCBI Taxonomy" id="112904"/>
    <lineage>
        <taxon>Bacteria</taxon>
        <taxon>Bacillati</taxon>
        <taxon>Bacillota</taxon>
        <taxon>Bacilli</taxon>
        <taxon>Lactobacillales</taxon>
        <taxon>Enterococcaceae</taxon>
        <taxon>Enterococcus</taxon>
    </lineage>
</organism>
<name>A0A511IZ90_9ENTE</name>
<dbReference type="InterPro" id="IPR009574">
    <property type="entry name" value="DUF1189"/>
</dbReference>
<keyword evidence="1" id="KW-0812">Transmembrane</keyword>
<dbReference type="RefSeq" id="WP_010751415.1">
    <property type="nucleotide sequence ID" value="NZ_BJWF01000003.1"/>
</dbReference>
<dbReference type="Pfam" id="PF06691">
    <property type="entry name" value="DUF1189"/>
    <property type="match status" value="1"/>
</dbReference>
<keyword evidence="1" id="KW-0472">Membrane</keyword>
<gene>
    <name evidence="2" type="ORF">EVI01_04270</name>
</gene>
<proteinExistence type="predicted"/>
<sequence length="267" mass="29958">MTTKQLIISSFTQFKELKNAKNTPFAKSILYLLVLSIIMALPISYQVFQILENIRHDGQQIAQKIPDFSIENGRIQTKEHEGFIYQTNSIIFTFDPEGKRSEKDISSDLIGNILSVGLLKNKLVVAFPNTGGSAGLLTHSPFELDYKNEALKNLTGKQLRKTLNETSLPFWIKAAVFLISIYPSFLNLIVTLLLANFAAYIYARLRLTKATFLDCLKTMIYAISLPTVLATILLIFLPSFDTSAFIAIAGLFIFGQAIKGWPKIKLR</sequence>
<reference evidence="2 3" key="1">
    <citation type="submission" date="2019-07" db="EMBL/GenBank/DDBJ databases">
        <title>Whole genome shotgun sequence of Enterococcus villorum NBRC 100699.</title>
        <authorList>
            <person name="Hosoyama A."/>
            <person name="Uohara A."/>
            <person name="Ohji S."/>
            <person name="Ichikawa N."/>
        </authorList>
    </citation>
    <scope>NUCLEOTIDE SEQUENCE [LARGE SCALE GENOMIC DNA]</scope>
    <source>
        <strain evidence="2 3">NBRC 100699</strain>
    </source>
</reference>
<feature type="transmembrane region" description="Helical" evidence="1">
    <location>
        <begin position="28"/>
        <end position="48"/>
    </location>
</feature>